<feature type="compositionally biased region" description="Polar residues" evidence="1">
    <location>
        <begin position="66"/>
        <end position="75"/>
    </location>
</feature>
<dbReference type="PROSITE" id="PS51257">
    <property type="entry name" value="PROKAR_LIPOPROTEIN"/>
    <property type="match status" value="1"/>
</dbReference>
<evidence type="ECO:0000313" key="4">
    <source>
        <dbReference type="Proteomes" id="UP001141327"/>
    </source>
</evidence>
<name>A0ABQ8UJS3_9EUKA</name>
<evidence type="ECO:0000256" key="1">
    <source>
        <dbReference type="SAM" id="MobiDB-lite"/>
    </source>
</evidence>
<proteinExistence type="predicted"/>
<evidence type="ECO:0000256" key="2">
    <source>
        <dbReference type="SAM" id="Phobius"/>
    </source>
</evidence>
<keyword evidence="2" id="KW-1133">Transmembrane helix</keyword>
<feature type="region of interest" description="Disordered" evidence="1">
    <location>
        <begin position="41"/>
        <end position="76"/>
    </location>
</feature>
<evidence type="ECO:0008006" key="5">
    <source>
        <dbReference type="Google" id="ProtNLM"/>
    </source>
</evidence>
<feature type="transmembrane region" description="Helical" evidence="2">
    <location>
        <begin position="12"/>
        <end position="36"/>
    </location>
</feature>
<evidence type="ECO:0000313" key="3">
    <source>
        <dbReference type="EMBL" id="KAJ4458662.1"/>
    </source>
</evidence>
<gene>
    <name evidence="3" type="ORF">PAPYR_5642</name>
</gene>
<keyword evidence="2" id="KW-0812">Transmembrane</keyword>
<keyword evidence="2" id="KW-0472">Membrane</keyword>
<protein>
    <recommendedName>
        <fullName evidence="5">Thioredoxin domain-containing protein</fullName>
    </recommendedName>
</protein>
<dbReference type="EMBL" id="JAPMOS010000027">
    <property type="protein sequence ID" value="KAJ4458662.1"/>
    <property type="molecule type" value="Genomic_DNA"/>
</dbReference>
<keyword evidence="4" id="KW-1185">Reference proteome</keyword>
<organism evidence="3 4">
    <name type="scientific">Paratrimastix pyriformis</name>
    <dbReference type="NCBI Taxonomy" id="342808"/>
    <lineage>
        <taxon>Eukaryota</taxon>
        <taxon>Metamonada</taxon>
        <taxon>Preaxostyla</taxon>
        <taxon>Paratrimastigidae</taxon>
        <taxon>Paratrimastix</taxon>
    </lineage>
</organism>
<dbReference type="Proteomes" id="UP001141327">
    <property type="component" value="Unassembled WGS sequence"/>
</dbReference>
<reference evidence="3" key="1">
    <citation type="journal article" date="2022" name="bioRxiv">
        <title>Genomics of Preaxostyla Flagellates Illuminates Evolutionary Transitions and the Path Towards Mitochondrial Loss.</title>
        <authorList>
            <person name="Novak L.V.F."/>
            <person name="Treitli S.C."/>
            <person name="Pyrih J."/>
            <person name="Halakuc P."/>
            <person name="Pipaliya S.V."/>
            <person name="Vacek V."/>
            <person name="Brzon O."/>
            <person name="Soukal P."/>
            <person name="Eme L."/>
            <person name="Dacks J.B."/>
            <person name="Karnkowska A."/>
            <person name="Elias M."/>
            <person name="Hampl V."/>
        </authorList>
    </citation>
    <scope>NUCLEOTIDE SEQUENCE</scope>
    <source>
        <strain evidence="3">RCP-MX</strain>
    </source>
</reference>
<comment type="caution">
    <text evidence="3">The sequence shown here is derived from an EMBL/GenBank/DDBJ whole genome shotgun (WGS) entry which is preliminary data.</text>
</comment>
<sequence length="228" mass="24641">MPNPRNIFSSTSGLALLAGGSVGCVLIVALAGILWSHRKAAAVKKRTPTQPRKGASTKKPSPAHSLPTNAPSTPLKTGRVDALRTAATADVPFSPLRAAALTEFTRPGRAALPAFFFVVVCPACDAERGERVRSVMSFARACSRAVEPVDFLWVGPEQYPEFCKAVMHTKLSPRRSPTRTHILVVDSRGRRFSRYPGALLDGAAIAAWMDAPTEWAPLEDFQMALYLE</sequence>
<accession>A0ABQ8UJS3</accession>